<evidence type="ECO:0000256" key="1">
    <source>
        <dbReference type="SAM" id="MobiDB-lite"/>
    </source>
</evidence>
<feature type="region of interest" description="Disordered" evidence="1">
    <location>
        <begin position="1"/>
        <end position="43"/>
    </location>
</feature>
<feature type="region of interest" description="Disordered" evidence="1">
    <location>
        <begin position="63"/>
        <end position="83"/>
    </location>
</feature>
<feature type="compositionally biased region" description="Basic and acidic residues" evidence="1">
    <location>
        <begin position="280"/>
        <end position="291"/>
    </location>
</feature>
<feature type="compositionally biased region" description="Basic and acidic residues" evidence="1">
    <location>
        <begin position="69"/>
        <end position="83"/>
    </location>
</feature>
<proteinExistence type="predicted"/>
<organism evidence="2 3">
    <name type="scientific">Jimgerdemannia flammicorona</name>
    <dbReference type="NCBI Taxonomy" id="994334"/>
    <lineage>
        <taxon>Eukaryota</taxon>
        <taxon>Fungi</taxon>
        <taxon>Fungi incertae sedis</taxon>
        <taxon>Mucoromycota</taxon>
        <taxon>Mucoromycotina</taxon>
        <taxon>Endogonomycetes</taxon>
        <taxon>Endogonales</taxon>
        <taxon>Endogonaceae</taxon>
        <taxon>Jimgerdemannia</taxon>
    </lineage>
</organism>
<reference evidence="2 3" key="1">
    <citation type="journal article" date="2018" name="New Phytol.">
        <title>Phylogenomics of Endogonaceae and evolution of mycorrhizas within Mucoromycota.</title>
        <authorList>
            <person name="Chang Y."/>
            <person name="Desiro A."/>
            <person name="Na H."/>
            <person name="Sandor L."/>
            <person name="Lipzen A."/>
            <person name="Clum A."/>
            <person name="Barry K."/>
            <person name="Grigoriev I.V."/>
            <person name="Martin F.M."/>
            <person name="Stajich J.E."/>
            <person name="Smith M.E."/>
            <person name="Bonito G."/>
            <person name="Spatafora J.W."/>
        </authorList>
    </citation>
    <scope>NUCLEOTIDE SEQUENCE [LARGE SCALE GENOMIC DNA]</scope>
    <source>
        <strain evidence="2 3">GMNB39</strain>
    </source>
</reference>
<name>A0A432ZZJ0_9FUNG</name>
<evidence type="ECO:0000313" key="3">
    <source>
        <dbReference type="Proteomes" id="UP000268093"/>
    </source>
</evidence>
<feature type="compositionally biased region" description="Basic and acidic residues" evidence="1">
    <location>
        <begin position="1"/>
        <end position="21"/>
    </location>
</feature>
<dbReference type="EMBL" id="RBNI01026390">
    <property type="protein sequence ID" value="RUO95733.1"/>
    <property type="molecule type" value="Genomic_DNA"/>
</dbReference>
<protein>
    <submittedName>
        <fullName evidence="2">Uncharacterized protein</fullName>
    </submittedName>
</protein>
<sequence>MPTRSIAEKKQNAPKPSEKPSENAIEPGKTQDRPAQHTQLAPKLAAPDLTFVFKPPVLAVDQPAPTAQDLHHKARREDAPAKGTKELMTEILANISCSSPPSPALFTSPRSIVEDHSSEQSAPADVLPERAEHKPHQVASEVADVRVKDPHANGEVMVEGLMGKKEEDRQANGCVVIPLVPSTSTAKKFGPELESPRIRPPPRPSKRARDANTIGVRELEPARIRYQENPLPVLAEVHKQELQIRAPEESMQKRWPLPVRRQVHILSFHGPGAHQRRCGSRAEARARGWEQ</sequence>
<accession>A0A432ZZJ0</accession>
<feature type="region of interest" description="Disordered" evidence="1">
    <location>
        <begin position="270"/>
        <end position="291"/>
    </location>
</feature>
<dbReference type="Proteomes" id="UP000268093">
    <property type="component" value="Unassembled WGS sequence"/>
</dbReference>
<feature type="region of interest" description="Disordered" evidence="1">
    <location>
        <begin position="187"/>
        <end position="213"/>
    </location>
</feature>
<gene>
    <name evidence="2" type="ORF">BC936DRAFT_143341</name>
</gene>
<dbReference type="AlphaFoldDB" id="A0A432ZZJ0"/>
<keyword evidence="3" id="KW-1185">Reference proteome</keyword>
<comment type="caution">
    <text evidence="2">The sequence shown here is derived from an EMBL/GenBank/DDBJ whole genome shotgun (WGS) entry which is preliminary data.</text>
</comment>
<evidence type="ECO:0000313" key="2">
    <source>
        <dbReference type="EMBL" id="RUO95733.1"/>
    </source>
</evidence>